<dbReference type="GO" id="GO:0016491">
    <property type="term" value="F:oxidoreductase activity"/>
    <property type="evidence" value="ECO:0007669"/>
    <property type="project" value="UniProtKB-KW"/>
</dbReference>
<dbReference type="InterPro" id="IPR051911">
    <property type="entry name" value="SDR_oxidoreductase"/>
</dbReference>
<dbReference type="OrthoDB" id="1274115at2759"/>
<protein>
    <submittedName>
        <fullName evidence="4">Short chain dehydrogenase/reductase family protein</fullName>
    </submittedName>
</protein>
<proteinExistence type="inferred from homology"/>
<evidence type="ECO:0000256" key="2">
    <source>
        <dbReference type="ARBA" id="ARBA00023002"/>
    </source>
</evidence>
<dbReference type="AlphaFoldDB" id="A0A9P4R1L0"/>
<feature type="compositionally biased region" description="Polar residues" evidence="3">
    <location>
        <begin position="1"/>
        <end position="17"/>
    </location>
</feature>
<comment type="similarity">
    <text evidence="1">Belongs to the short-chain dehydrogenases/reductases (SDR) family.</text>
</comment>
<name>A0A9P4R1L0_9PLEO</name>
<evidence type="ECO:0000256" key="1">
    <source>
        <dbReference type="ARBA" id="ARBA00006484"/>
    </source>
</evidence>
<dbReference type="InterPro" id="IPR002347">
    <property type="entry name" value="SDR_fam"/>
</dbReference>
<dbReference type="Pfam" id="PF00106">
    <property type="entry name" value="adh_short"/>
    <property type="match status" value="1"/>
</dbReference>
<feature type="region of interest" description="Disordered" evidence="3">
    <location>
        <begin position="341"/>
        <end position="370"/>
    </location>
</feature>
<feature type="region of interest" description="Disordered" evidence="3">
    <location>
        <begin position="1"/>
        <end position="34"/>
    </location>
</feature>
<organism evidence="4 5">
    <name type="scientific">Polyplosphaeria fusca</name>
    <dbReference type="NCBI Taxonomy" id="682080"/>
    <lineage>
        <taxon>Eukaryota</taxon>
        <taxon>Fungi</taxon>
        <taxon>Dikarya</taxon>
        <taxon>Ascomycota</taxon>
        <taxon>Pezizomycotina</taxon>
        <taxon>Dothideomycetes</taxon>
        <taxon>Pleosporomycetidae</taxon>
        <taxon>Pleosporales</taxon>
        <taxon>Tetraplosphaeriaceae</taxon>
        <taxon>Polyplosphaeria</taxon>
    </lineage>
</organism>
<dbReference type="EMBL" id="ML996120">
    <property type="protein sequence ID" value="KAF2736944.1"/>
    <property type="molecule type" value="Genomic_DNA"/>
</dbReference>
<feature type="compositionally biased region" description="Acidic residues" evidence="3">
    <location>
        <begin position="359"/>
        <end position="370"/>
    </location>
</feature>
<comment type="caution">
    <text evidence="4">The sequence shown here is derived from an EMBL/GenBank/DDBJ whole genome shotgun (WGS) entry which is preliminary data.</text>
</comment>
<feature type="region of interest" description="Disordered" evidence="3">
    <location>
        <begin position="223"/>
        <end position="242"/>
    </location>
</feature>
<reference evidence="4" key="1">
    <citation type="journal article" date="2020" name="Stud. Mycol.">
        <title>101 Dothideomycetes genomes: a test case for predicting lifestyles and emergence of pathogens.</title>
        <authorList>
            <person name="Haridas S."/>
            <person name="Albert R."/>
            <person name="Binder M."/>
            <person name="Bloem J."/>
            <person name="Labutti K."/>
            <person name="Salamov A."/>
            <person name="Andreopoulos B."/>
            <person name="Baker S."/>
            <person name="Barry K."/>
            <person name="Bills G."/>
            <person name="Bluhm B."/>
            <person name="Cannon C."/>
            <person name="Castanera R."/>
            <person name="Culley D."/>
            <person name="Daum C."/>
            <person name="Ezra D."/>
            <person name="Gonzalez J."/>
            <person name="Henrissat B."/>
            <person name="Kuo A."/>
            <person name="Liang C."/>
            <person name="Lipzen A."/>
            <person name="Lutzoni F."/>
            <person name="Magnuson J."/>
            <person name="Mondo S."/>
            <person name="Nolan M."/>
            <person name="Ohm R."/>
            <person name="Pangilinan J."/>
            <person name="Park H.-J."/>
            <person name="Ramirez L."/>
            <person name="Alfaro M."/>
            <person name="Sun H."/>
            <person name="Tritt A."/>
            <person name="Yoshinaga Y."/>
            <person name="Zwiers L.-H."/>
            <person name="Turgeon B."/>
            <person name="Goodwin S."/>
            <person name="Spatafora J."/>
            <person name="Crous P."/>
            <person name="Grigoriev I."/>
        </authorList>
    </citation>
    <scope>NUCLEOTIDE SEQUENCE</scope>
    <source>
        <strain evidence="4">CBS 125425</strain>
    </source>
</reference>
<sequence length="370" mass="41007">MDIDAASQSLSPNSASHHANLRLPATCDPPSEHNPHKQASWIVFGATGHMGRSLVRAVLSHGDQCTAVGWTQENTMEHMEKWQDRNCLGLLCDVRVRETVDVVIKKSIDRWGHVDIIANCTGYGVIASCEDQDDYDLRNQFSTNFLGTLHIIQLSLPHFRAQNHGRYLIFSSTAGALGVPGLGPYCATKYAVEGLIESMLYEIDVFNIKATLVEPGHVRLDEPDDDLAPRSAVGATPASAGGVGPPKVRKYSHFFVKPVPSAPYQTLSNPAGHAKRMVQWLVDRQPVSSVKSAELIWQLGHCSYPPLRLLLGSYAVESIRDRLRSIIEEIEDWKHLSFPVSPEDAAMDSKGRKDREDNDQMDQDADEDME</sequence>
<evidence type="ECO:0000256" key="3">
    <source>
        <dbReference type="SAM" id="MobiDB-lite"/>
    </source>
</evidence>
<keyword evidence="5" id="KW-1185">Reference proteome</keyword>
<keyword evidence="2" id="KW-0560">Oxidoreductase</keyword>
<dbReference type="SUPFAM" id="SSF51735">
    <property type="entry name" value="NAD(P)-binding Rossmann-fold domains"/>
    <property type="match status" value="1"/>
</dbReference>
<dbReference type="PANTHER" id="PTHR43976">
    <property type="entry name" value="SHORT CHAIN DEHYDROGENASE"/>
    <property type="match status" value="1"/>
</dbReference>
<evidence type="ECO:0000313" key="4">
    <source>
        <dbReference type="EMBL" id="KAF2736944.1"/>
    </source>
</evidence>
<evidence type="ECO:0000313" key="5">
    <source>
        <dbReference type="Proteomes" id="UP000799444"/>
    </source>
</evidence>
<feature type="compositionally biased region" description="Basic and acidic residues" evidence="3">
    <location>
        <begin position="347"/>
        <end position="358"/>
    </location>
</feature>
<dbReference type="PRINTS" id="PR00081">
    <property type="entry name" value="GDHRDH"/>
</dbReference>
<dbReference type="Gene3D" id="3.40.50.720">
    <property type="entry name" value="NAD(P)-binding Rossmann-like Domain"/>
    <property type="match status" value="1"/>
</dbReference>
<gene>
    <name evidence="4" type="ORF">EJ04DRAFT_550937</name>
</gene>
<accession>A0A9P4R1L0</accession>
<dbReference type="InterPro" id="IPR036291">
    <property type="entry name" value="NAD(P)-bd_dom_sf"/>
</dbReference>
<dbReference type="PANTHER" id="PTHR43976:SF16">
    <property type="entry name" value="SHORT-CHAIN DEHYDROGENASE_REDUCTASE FAMILY PROTEIN"/>
    <property type="match status" value="1"/>
</dbReference>
<dbReference type="Proteomes" id="UP000799444">
    <property type="component" value="Unassembled WGS sequence"/>
</dbReference>